<dbReference type="InterPro" id="IPR002126">
    <property type="entry name" value="Cadherin-like_dom"/>
</dbReference>
<gene>
    <name evidence="8" type="primary">LOC106167327</name>
</gene>
<dbReference type="InParanoid" id="A0A1S3ITK0"/>
<evidence type="ECO:0000313" key="8">
    <source>
        <dbReference type="RefSeq" id="XP_013401527.1"/>
    </source>
</evidence>
<keyword evidence="5" id="KW-0106">Calcium</keyword>
<keyword evidence="2" id="KW-0812">Transmembrane</keyword>
<dbReference type="Gene3D" id="2.60.40.60">
    <property type="entry name" value="Cadherins"/>
    <property type="match status" value="2"/>
</dbReference>
<dbReference type="GO" id="GO:0007156">
    <property type="term" value="P:homophilic cell adhesion via plasma membrane adhesion molecules"/>
    <property type="evidence" value="ECO:0007669"/>
    <property type="project" value="InterPro"/>
</dbReference>
<feature type="domain" description="Cadherin" evidence="6">
    <location>
        <begin position="116"/>
        <end position="222"/>
    </location>
</feature>
<evidence type="ECO:0000313" key="7">
    <source>
        <dbReference type="Proteomes" id="UP000085678"/>
    </source>
</evidence>
<evidence type="ECO:0000256" key="1">
    <source>
        <dbReference type="ARBA" id="ARBA00004167"/>
    </source>
</evidence>
<dbReference type="PANTHER" id="PTHR24028:SF339">
    <property type="entry name" value="CADHERIN DOMAIN-CONTAINING PROTEIN"/>
    <property type="match status" value="1"/>
</dbReference>
<evidence type="ECO:0000256" key="2">
    <source>
        <dbReference type="ARBA" id="ARBA00022692"/>
    </source>
</evidence>
<keyword evidence="3" id="KW-1133">Transmembrane helix</keyword>
<dbReference type="Pfam" id="PF00028">
    <property type="entry name" value="Cadherin"/>
    <property type="match status" value="1"/>
</dbReference>
<accession>A0A1S3ITK0</accession>
<protein>
    <submittedName>
        <fullName evidence="8">Cadherin-related family member 2-like</fullName>
    </submittedName>
</protein>
<dbReference type="KEGG" id="lak:106167327"/>
<reference evidence="8" key="1">
    <citation type="submission" date="2025-08" db="UniProtKB">
        <authorList>
            <consortium name="RefSeq"/>
        </authorList>
    </citation>
    <scope>IDENTIFICATION</scope>
    <source>
        <tissue evidence="8">Gonads</tissue>
    </source>
</reference>
<keyword evidence="3" id="KW-0472">Membrane</keyword>
<dbReference type="GO" id="GO:0005509">
    <property type="term" value="F:calcium ion binding"/>
    <property type="evidence" value="ECO:0007669"/>
    <property type="project" value="UniProtKB-UniRule"/>
</dbReference>
<dbReference type="OrthoDB" id="6272940at2759"/>
<dbReference type="PANTHER" id="PTHR24028">
    <property type="entry name" value="CADHERIN-87A"/>
    <property type="match status" value="1"/>
</dbReference>
<dbReference type="PRINTS" id="PR00205">
    <property type="entry name" value="CADHERIN"/>
</dbReference>
<dbReference type="PROSITE" id="PS50268">
    <property type="entry name" value="CADHERIN_2"/>
    <property type="match status" value="2"/>
</dbReference>
<dbReference type="AlphaFoldDB" id="A0A1S3ITK0"/>
<dbReference type="GeneID" id="106167327"/>
<keyword evidence="7" id="KW-1185">Reference proteome</keyword>
<evidence type="ECO:0000259" key="6">
    <source>
        <dbReference type="PROSITE" id="PS50268"/>
    </source>
</evidence>
<dbReference type="GO" id="GO:0005886">
    <property type="term" value="C:plasma membrane"/>
    <property type="evidence" value="ECO:0007669"/>
    <property type="project" value="TreeGrafter"/>
</dbReference>
<organism evidence="7 8">
    <name type="scientific">Lingula anatina</name>
    <name type="common">Brachiopod</name>
    <name type="synonym">Lingula unguis</name>
    <dbReference type="NCBI Taxonomy" id="7574"/>
    <lineage>
        <taxon>Eukaryota</taxon>
        <taxon>Metazoa</taxon>
        <taxon>Spiralia</taxon>
        <taxon>Lophotrochozoa</taxon>
        <taxon>Brachiopoda</taxon>
        <taxon>Linguliformea</taxon>
        <taxon>Lingulata</taxon>
        <taxon>Lingulida</taxon>
        <taxon>Linguloidea</taxon>
        <taxon>Lingulidae</taxon>
        <taxon>Lingula</taxon>
    </lineage>
</organism>
<keyword evidence="4" id="KW-0325">Glycoprotein</keyword>
<dbReference type="CDD" id="cd11304">
    <property type="entry name" value="Cadherin_repeat"/>
    <property type="match status" value="2"/>
</dbReference>
<dbReference type="SMART" id="SM00112">
    <property type="entry name" value="CA"/>
    <property type="match status" value="2"/>
</dbReference>
<sequence>MQQENKAGTSWDMVARPWTDGREIQVVPPLKMEAKDAGATDLVLMRTLAASSSVFAHVGGLDKGMPSRREALYHLFSLRFMKKSCSIVYTIISIVEKSALLFITVEDVNENPPKFTQPVYYANVSELQTVDNVVFTFKGEANDTDKTGEIKEYNITNWKDYFRTGGVAADGNIVLIKKLDYDNDIRTFNLIVWALDNGTPTLSASTTLVVNVIDEDDLNPVFEKDFYELSALENTTLDSLFVHPPIHAYDADLGINQTVMYEISSVYPPKYESYFQVNNESGVLQVVQKLDREQIDAVTIQLKQLDNIRDNVSFYV</sequence>
<evidence type="ECO:0000256" key="3">
    <source>
        <dbReference type="ARBA" id="ARBA00022989"/>
    </source>
</evidence>
<dbReference type="RefSeq" id="XP_013401527.1">
    <property type="nucleotide sequence ID" value="XM_013546073.1"/>
</dbReference>
<evidence type="ECO:0000256" key="5">
    <source>
        <dbReference type="PROSITE-ProRule" id="PRU00043"/>
    </source>
</evidence>
<dbReference type="STRING" id="7574.A0A1S3ITK0"/>
<name>A0A1S3ITK0_LINAN</name>
<comment type="subcellular location">
    <subcellularLocation>
        <location evidence="1">Membrane</location>
        <topology evidence="1">Single-pass membrane protein</topology>
    </subcellularLocation>
</comment>
<dbReference type="SUPFAM" id="SSF49313">
    <property type="entry name" value="Cadherin-like"/>
    <property type="match status" value="2"/>
</dbReference>
<dbReference type="InterPro" id="IPR015919">
    <property type="entry name" value="Cadherin-like_sf"/>
</dbReference>
<evidence type="ECO:0000256" key="4">
    <source>
        <dbReference type="ARBA" id="ARBA00023180"/>
    </source>
</evidence>
<proteinExistence type="predicted"/>
<feature type="domain" description="Cadherin" evidence="6">
    <location>
        <begin position="223"/>
        <end position="307"/>
    </location>
</feature>
<dbReference type="InterPro" id="IPR050174">
    <property type="entry name" value="Protocadherin/Cadherin-CA"/>
</dbReference>
<dbReference type="Proteomes" id="UP000085678">
    <property type="component" value="Unplaced"/>
</dbReference>